<organism evidence="2 3">
    <name type="scientific">Eumeta variegata</name>
    <name type="common">Bagworm moth</name>
    <name type="synonym">Eumeta japonica</name>
    <dbReference type="NCBI Taxonomy" id="151549"/>
    <lineage>
        <taxon>Eukaryota</taxon>
        <taxon>Metazoa</taxon>
        <taxon>Ecdysozoa</taxon>
        <taxon>Arthropoda</taxon>
        <taxon>Hexapoda</taxon>
        <taxon>Insecta</taxon>
        <taxon>Pterygota</taxon>
        <taxon>Neoptera</taxon>
        <taxon>Endopterygota</taxon>
        <taxon>Lepidoptera</taxon>
        <taxon>Glossata</taxon>
        <taxon>Ditrysia</taxon>
        <taxon>Tineoidea</taxon>
        <taxon>Psychidae</taxon>
        <taxon>Oiketicinae</taxon>
        <taxon>Eumeta</taxon>
    </lineage>
</organism>
<gene>
    <name evidence="2" type="ORF">EVAR_16791_1</name>
</gene>
<keyword evidence="3" id="KW-1185">Reference proteome</keyword>
<sequence length="291" mass="32326">MRVFKCNVELKFQVIGRLLSELRGNGRRLRPRWGQAVRLGGAPWVLDSVAAGGSIRRAGTDASGEALGASLMQGEKEVKEMYPVPHASRKLSDLEKKYSATESEFLGVTTDGIRIVCSHISKFQMPRHLRAEWRWKGADRETAALWRPISSGSLSSIRKRNLYVCATSTWRVGSSDSGWLQPPCSWFTASASSHFPDSSSPRSRLRQSCLGGAVLHHGSTRLRSREQVVTFAYGRSLQQKSHQCVAGFIGGNRISVGRRRTTKLYTFILRENHISLVEPAHFCVAAKLATE</sequence>
<accession>A0A4C1ULS2</accession>
<dbReference type="Proteomes" id="UP000299102">
    <property type="component" value="Unassembled WGS sequence"/>
</dbReference>
<dbReference type="EMBL" id="BGZK01000189">
    <property type="protein sequence ID" value="GBP27120.1"/>
    <property type="molecule type" value="Genomic_DNA"/>
</dbReference>
<comment type="caution">
    <text evidence="2">The sequence shown here is derived from an EMBL/GenBank/DDBJ whole genome shotgun (WGS) entry which is preliminary data.</text>
</comment>
<name>A0A4C1ULS2_EUMVA</name>
<dbReference type="InterPro" id="IPR041577">
    <property type="entry name" value="RT_RNaseH_2"/>
</dbReference>
<evidence type="ECO:0000313" key="3">
    <source>
        <dbReference type="Proteomes" id="UP000299102"/>
    </source>
</evidence>
<dbReference type="OrthoDB" id="425619at2759"/>
<feature type="domain" description="Reverse transcriptase/retrotransposon-derived protein RNase H-like" evidence="1">
    <location>
        <begin position="60"/>
        <end position="109"/>
    </location>
</feature>
<evidence type="ECO:0000259" key="1">
    <source>
        <dbReference type="Pfam" id="PF17919"/>
    </source>
</evidence>
<reference evidence="2 3" key="1">
    <citation type="journal article" date="2019" name="Commun. Biol.">
        <title>The bagworm genome reveals a unique fibroin gene that provides high tensile strength.</title>
        <authorList>
            <person name="Kono N."/>
            <person name="Nakamura H."/>
            <person name="Ohtoshi R."/>
            <person name="Tomita M."/>
            <person name="Numata K."/>
            <person name="Arakawa K."/>
        </authorList>
    </citation>
    <scope>NUCLEOTIDE SEQUENCE [LARGE SCALE GENOMIC DNA]</scope>
</reference>
<evidence type="ECO:0000313" key="2">
    <source>
        <dbReference type="EMBL" id="GBP27120.1"/>
    </source>
</evidence>
<dbReference type="AlphaFoldDB" id="A0A4C1ULS2"/>
<dbReference type="Pfam" id="PF17919">
    <property type="entry name" value="RT_RNaseH_2"/>
    <property type="match status" value="1"/>
</dbReference>
<protein>
    <recommendedName>
        <fullName evidence="1">Reverse transcriptase/retrotransposon-derived protein RNase H-like domain-containing protein</fullName>
    </recommendedName>
</protein>
<proteinExistence type="predicted"/>